<feature type="region of interest" description="Disordered" evidence="1">
    <location>
        <begin position="1"/>
        <end position="68"/>
    </location>
</feature>
<accession>A0A3N4PGU2</accession>
<organism evidence="2 3">
    <name type="scientific">Chitinophaga lutea</name>
    <dbReference type="NCBI Taxonomy" id="2488634"/>
    <lineage>
        <taxon>Bacteria</taxon>
        <taxon>Pseudomonadati</taxon>
        <taxon>Bacteroidota</taxon>
        <taxon>Chitinophagia</taxon>
        <taxon>Chitinophagales</taxon>
        <taxon>Chitinophagaceae</taxon>
        <taxon>Chitinophaga</taxon>
    </lineage>
</organism>
<evidence type="ECO:0000256" key="1">
    <source>
        <dbReference type="SAM" id="MobiDB-lite"/>
    </source>
</evidence>
<dbReference type="RefSeq" id="WP_123846932.1">
    <property type="nucleotide sequence ID" value="NZ_RPDH01000002.1"/>
</dbReference>
<evidence type="ECO:0000313" key="2">
    <source>
        <dbReference type="EMBL" id="RPE07932.1"/>
    </source>
</evidence>
<dbReference type="EMBL" id="RPDH01000002">
    <property type="protein sequence ID" value="RPE07932.1"/>
    <property type="molecule type" value="Genomic_DNA"/>
</dbReference>
<dbReference type="AlphaFoldDB" id="A0A3N4PGU2"/>
<dbReference type="Proteomes" id="UP000278351">
    <property type="component" value="Unassembled WGS sequence"/>
</dbReference>
<evidence type="ECO:0000313" key="3">
    <source>
        <dbReference type="Proteomes" id="UP000278351"/>
    </source>
</evidence>
<comment type="caution">
    <text evidence="2">The sequence shown here is derived from an EMBL/GenBank/DDBJ whole genome shotgun (WGS) entry which is preliminary data.</text>
</comment>
<reference evidence="2 3" key="1">
    <citation type="submission" date="2018-11" db="EMBL/GenBank/DDBJ databases">
        <title>Chitinophaga lutea sp.nov., isolate from arsenic contaminated soil.</title>
        <authorList>
            <person name="Zong Y."/>
        </authorList>
    </citation>
    <scope>NUCLEOTIDE SEQUENCE [LARGE SCALE GENOMIC DNA]</scope>
    <source>
        <strain evidence="2 3">ZY74</strain>
    </source>
</reference>
<protein>
    <submittedName>
        <fullName evidence="2">Uncharacterized protein</fullName>
    </submittedName>
</protein>
<proteinExistence type="predicted"/>
<gene>
    <name evidence="2" type="ORF">EGT74_12710</name>
</gene>
<feature type="compositionally biased region" description="Basic and acidic residues" evidence="1">
    <location>
        <begin position="50"/>
        <end position="62"/>
    </location>
</feature>
<keyword evidence="3" id="KW-1185">Reference proteome</keyword>
<name>A0A3N4PGU2_9BACT</name>
<dbReference type="OrthoDB" id="679248at2"/>
<sequence length="68" mass="7874">MAPRSKIIGNDGLEQGGDNLGNDYGRNITREKQQDDTLNIIVPRGKKQHEKKEKKEEHERFPQHPPKK</sequence>